<dbReference type="Proteomes" id="UP000516437">
    <property type="component" value="Chromosome 3"/>
</dbReference>
<dbReference type="InterPro" id="IPR032675">
    <property type="entry name" value="LRR_dom_sf"/>
</dbReference>
<keyword evidence="9" id="KW-1185">Reference proteome</keyword>
<keyword evidence="2" id="KW-0677">Repeat</keyword>
<dbReference type="InterPro" id="IPR002182">
    <property type="entry name" value="NB-ARC"/>
</dbReference>
<feature type="domain" description="TIR" evidence="5">
    <location>
        <begin position="3"/>
        <end position="47"/>
    </location>
</feature>
<feature type="domain" description="NB-ARC" evidence="4">
    <location>
        <begin position="62"/>
        <end position="231"/>
    </location>
</feature>
<accession>A0A6A1W5J4</accession>
<dbReference type="Gene3D" id="3.80.10.10">
    <property type="entry name" value="Ribonuclease Inhibitor"/>
    <property type="match status" value="2"/>
</dbReference>
<evidence type="ECO:0000256" key="1">
    <source>
        <dbReference type="ARBA" id="ARBA00022614"/>
    </source>
</evidence>
<dbReference type="InterPro" id="IPR058546">
    <property type="entry name" value="RPS4B/Roq1-like_LRR"/>
</dbReference>
<dbReference type="Gene3D" id="1.10.8.430">
    <property type="entry name" value="Helical domain of apoptotic protease-activating factors"/>
    <property type="match status" value="1"/>
</dbReference>
<dbReference type="Pfam" id="PF23282">
    <property type="entry name" value="WHD_ROQ1"/>
    <property type="match status" value="1"/>
</dbReference>
<evidence type="ECO:0000313" key="9">
    <source>
        <dbReference type="Proteomes" id="UP000516437"/>
    </source>
</evidence>
<evidence type="ECO:0000259" key="6">
    <source>
        <dbReference type="Pfam" id="PF23282"/>
    </source>
</evidence>
<dbReference type="InterPro" id="IPR000157">
    <property type="entry name" value="TIR_dom"/>
</dbReference>
<dbReference type="AlphaFoldDB" id="A0A6A1W5J4"/>
<dbReference type="InterPro" id="IPR035897">
    <property type="entry name" value="Toll_tir_struct_dom_sf"/>
</dbReference>
<gene>
    <name evidence="8" type="ORF">CJ030_MR3G015106</name>
</gene>
<dbReference type="InterPro" id="IPR042197">
    <property type="entry name" value="Apaf_helical"/>
</dbReference>
<dbReference type="PANTHER" id="PTHR11017:SF271">
    <property type="entry name" value="DISEASE RESISTANCE PROTEIN (TIR-NBS-LRR CLASS) FAMILY"/>
    <property type="match status" value="1"/>
</dbReference>
<dbReference type="SUPFAM" id="SSF52540">
    <property type="entry name" value="P-loop containing nucleoside triphosphate hydrolases"/>
    <property type="match status" value="1"/>
</dbReference>
<sequence length="787" mass="88789">MERLQKWRAALTEAANIAGWDLQNLANGYESKFIEKIVEEVLHNVNPVHLHVAVHPVGIDSRVEKMKALLDLGTNDVRIVGIYGMGGIGKTTIAKAVYNKIRHGFEGSSCLLNIKEVSEQHNGLVNLQEQLLSDILKRKLKIGNVDRGINLIKERLCCKRVLVVLDDVDHFKQLNSLAGDSKWFGPGSRVIATTRDAHLLSELGVDGKYKVEDLDHEESLQLFSWHAFRMSHPNVDFRELSIGVVNYVKGLPLALEVMGSYLLGRSIIEWKNALEKLQRIPHRQIQEILRISFDSLDDETVKDIFLDIACFFIGRDRDYVHKILDGCGFFPAIGISILIQRSLLTVNENNDLRMHDLVRDMGREIVREKSPSDPGKRNRLWFHEDVLNVLSKHLGSEAVEGLILNLHLEDVHLKTEAFAKMRNLRLLQVDGVHLTGSNKDLFKELRWLHWHNCRLKFLPPSFHLENLVILDMQYSSVKEVWKEIKILNKLKVLDLSHSRYLTKSPNFFEVPQLEILILQDCSSLVGVHESIGSLEKLVLLNLEGCKNLKNLPESISSLKSLEILNLCGCLKLDELPDQMGKMMALKELLADRTAIKQLPSTCGLLKNLETISLSGCRGQSSKSWWSRFLAGISLRRSNTMSLLPASVSGLCSLRKLDVSDCNLSEDGIPIDLGCLSSLEELDLSKNNFRSLSHCIGRLSKLSVFRLNECTSLHSISELPSSLYEFYANGCTSLQSLPHVWNLEGSAVQLHMERCDNLAYDFRNSLSQVLSLSLSLSVSVSLSLSFMM</sequence>
<comment type="caution">
    <text evidence="8">The sequence shown here is derived from an EMBL/GenBank/DDBJ whole genome shotgun (WGS) entry which is preliminary data.</text>
</comment>
<dbReference type="OrthoDB" id="1936883at2759"/>
<feature type="domain" description="Disease resistance protein RPS4B/Roq1-like leucine-rich repeats" evidence="7">
    <location>
        <begin position="558"/>
        <end position="716"/>
    </location>
</feature>
<keyword evidence="3" id="KW-0611">Plant defense</keyword>
<proteinExistence type="predicted"/>
<dbReference type="InterPro" id="IPR003591">
    <property type="entry name" value="Leu-rich_rpt_typical-subtyp"/>
</dbReference>
<dbReference type="PANTHER" id="PTHR11017">
    <property type="entry name" value="LEUCINE-RICH REPEAT-CONTAINING PROTEIN"/>
    <property type="match status" value="1"/>
</dbReference>
<evidence type="ECO:0000259" key="5">
    <source>
        <dbReference type="Pfam" id="PF01582"/>
    </source>
</evidence>
<evidence type="ECO:0000256" key="3">
    <source>
        <dbReference type="ARBA" id="ARBA00022821"/>
    </source>
</evidence>
<dbReference type="Pfam" id="PF23286">
    <property type="entry name" value="LRR_13"/>
    <property type="match status" value="1"/>
</dbReference>
<evidence type="ECO:0000256" key="2">
    <source>
        <dbReference type="ARBA" id="ARBA00022737"/>
    </source>
</evidence>
<dbReference type="SMART" id="SM00369">
    <property type="entry name" value="LRR_TYP"/>
    <property type="match status" value="3"/>
</dbReference>
<dbReference type="InterPro" id="IPR027417">
    <property type="entry name" value="P-loop_NTPase"/>
</dbReference>
<dbReference type="PRINTS" id="PR00364">
    <property type="entry name" value="DISEASERSIST"/>
</dbReference>
<dbReference type="InterPro" id="IPR058192">
    <property type="entry name" value="WHD_ROQ1-like"/>
</dbReference>
<dbReference type="InterPro" id="IPR044974">
    <property type="entry name" value="Disease_R_plants"/>
</dbReference>
<protein>
    <submittedName>
        <fullName evidence="8">TMV resistance protein N</fullName>
    </submittedName>
</protein>
<dbReference type="EMBL" id="RXIC02000021">
    <property type="protein sequence ID" value="KAB1218978.1"/>
    <property type="molecule type" value="Genomic_DNA"/>
</dbReference>
<keyword evidence="1" id="KW-0433">Leucine-rich repeat</keyword>
<evidence type="ECO:0000259" key="4">
    <source>
        <dbReference type="Pfam" id="PF00931"/>
    </source>
</evidence>
<evidence type="ECO:0000313" key="8">
    <source>
        <dbReference type="EMBL" id="KAB1218978.1"/>
    </source>
</evidence>
<dbReference type="Gene3D" id="3.40.50.300">
    <property type="entry name" value="P-loop containing nucleotide triphosphate hydrolases"/>
    <property type="match status" value="1"/>
</dbReference>
<dbReference type="Pfam" id="PF01582">
    <property type="entry name" value="TIR"/>
    <property type="match status" value="1"/>
</dbReference>
<dbReference type="SUPFAM" id="SSF52058">
    <property type="entry name" value="L domain-like"/>
    <property type="match status" value="1"/>
</dbReference>
<evidence type="ECO:0000259" key="7">
    <source>
        <dbReference type="Pfam" id="PF23286"/>
    </source>
</evidence>
<dbReference type="Gene3D" id="3.40.50.10140">
    <property type="entry name" value="Toll/interleukin-1 receptor homology (TIR) domain"/>
    <property type="match status" value="1"/>
</dbReference>
<dbReference type="Pfam" id="PF00931">
    <property type="entry name" value="NB-ARC"/>
    <property type="match status" value="1"/>
</dbReference>
<name>A0A6A1W5J4_9ROSI</name>
<dbReference type="GO" id="GO:0043531">
    <property type="term" value="F:ADP binding"/>
    <property type="evidence" value="ECO:0007669"/>
    <property type="project" value="InterPro"/>
</dbReference>
<organism evidence="8 9">
    <name type="scientific">Morella rubra</name>
    <name type="common">Chinese bayberry</name>
    <dbReference type="NCBI Taxonomy" id="262757"/>
    <lineage>
        <taxon>Eukaryota</taxon>
        <taxon>Viridiplantae</taxon>
        <taxon>Streptophyta</taxon>
        <taxon>Embryophyta</taxon>
        <taxon>Tracheophyta</taxon>
        <taxon>Spermatophyta</taxon>
        <taxon>Magnoliopsida</taxon>
        <taxon>eudicotyledons</taxon>
        <taxon>Gunneridae</taxon>
        <taxon>Pentapetalae</taxon>
        <taxon>rosids</taxon>
        <taxon>fabids</taxon>
        <taxon>Fagales</taxon>
        <taxon>Myricaceae</taxon>
        <taxon>Morella</taxon>
    </lineage>
</organism>
<dbReference type="GO" id="GO:0006952">
    <property type="term" value="P:defense response"/>
    <property type="evidence" value="ECO:0007669"/>
    <property type="project" value="InterPro"/>
</dbReference>
<feature type="domain" description="Disease resistance protein Roq1-like winged-helix" evidence="6">
    <location>
        <begin position="301"/>
        <end position="370"/>
    </location>
</feature>
<reference evidence="8 9" key="1">
    <citation type="journal article" date="2019" name="Plant Biotechnol. J.">
        <title>The red bayberry genome and genetic basis of sex determination.</title>
        <authorList>
            <person name="Jia H.M."/>
            <person name="Jia H.J."/>
            <person name="Cai Q.L."/>
            <person name="Wang Y."/>
            <person name="Zhao H.B."/>
            <person name="Yang W.F."/>
            <person name="Wang G.Y."/>
            <person name="Li Y.H."/>
            <person name="Zhan D.L."/>
            <person name="Shen Y.T."/>
            <person name="Niu Q.F."/>
            <person name="Chang L."/>
            <person name="Qiu J."/>
            <person name="Zhao L."/>
            <person name="Xie H.B."/>
            <person name="Fu W.Y."/>
            <person name="Jin J."/>
            <person name="Li X.W."/>
            <person name="Jiao Y."/>
            <person name="Zhou C.C."/>
            <person name="Tu T."/>
            <person name="Chai C.Y."/>
            <person name="Gao J.L."/>
            <person name="Fan L.J."/>
            <person name="van de Weg E."/>
            <person name="Wang J.Y."/>
            <person name="Gao Z.S."/>
        </authorList>
    </citation>
    <scope>NUCLEOTIDE SEQUENCE [LARGE SCALE GENOMIC DNA]</scope>
    <source>
        <tissue evidence="8">Leaves</tissue>
    </source>
</reference>